<protein>
    <submittedName>
        <fullName evidence="1">(2Fe-2S) ferredoxin domain-containing protein</fullName>
    </submittedName>
</protein>
<dbReference type="CDD" id="cd02980">
    <property type="entry name" value="TRX_Fd_family"/>
    <property type="match status" value="1"/>
</dbReference>
<accession>A0A9X4MA54</accession>
<dbReference type="InterPro" id="IPR036249">
    <property type="entry name" value="Thioredoxin-like_sf"/>
</dbReference>
<proteinExistence type="predicted"/>
<evidence type="ECO:0000313" key="2">
    <source>
        <dbReference type="Proteomes" id="UP001152872"/>
    </source>
</evidence>
<dbReference type="Proteomes" id="UP001152872">
    <property type="component" value="Unassembled WGS sequence"/>
</dbReference>
<evidence type="ECO:0000313" key="1">
    <source>
        <dbReference type="EMBL" id="MDG3495799.1"/>
    </source>
</evidence>
<dbReference type="AlphaFoldDB" id="A0A9X4MA54"/>
<comment type="caution">
    <text evidence="1">The sequence shown here is derived from an EMBL/GenBank/DDBJ whole genome shotgun (WGS) entry which is preliminary data.</text>
</comment>
<dbReference type="Gene3D" id="3.40.30.10">
    <property type="entry name" value="Glutaredoxin"/>
    <property type="match status" value="1"/>
</dbReference>
<dbReference type="SUPFAM" id="SSF52833">
    <property type="entry name" value="Thioredoxin-like"/>
    <property type="match status" value="1"/>
</dbReference>
<organism evidence="1 2">
    <name type="scientific">Pseudanabaena catenata USMAC16</name>
    <dbReference type="NCBI Taxonomy" id="1855837"/>
    <lineage>
        <taxon>Bacteria</taxon>
        <taxon>Bacillati</taxon>
        <taxon>Cyanobacteriota</taxon>
        <taxon>Cyanophyceae</taxon>
        <taxon>Pseudanabaenales</taxon>
        <taxon>Pseudanabaenaceae</taxon>
        <taxon>Pseudanabaena</taxon>
    </lineage>
</organism>
<keyword evidence="2" id="KW-1185">Reference proteome</keyword>
<dbReference type="Pfam" id="PF01257">
    <property type="entry name" value="2Fe-2S_thioredx"/>
    <property type="match status" value="1"/>
</dbReference>
<dbReference type="EMBL" id="VBTY01000126">
    <property type="protein sequence ID" value="MDG3495799.1"/>
    <property type="molecule type" value="Genomic_DNA"/>
</dbReference>
<gene>
    <name evidence="1" type="ORF">FEV09_14710</name>
</gene>
<reference evidence="1" key="1">
    <citation type="submission" date="2019-05" db="EMBL/GenBank/DDBJ databases">
        <title>Whole genome sequencing of Pseudanabaena catenata USMAC16.</title>
        <authorList>
            <person name="Khan Z."/>
            <person name="Omar W.M."/>
            <person name="Convey P."/>
            <person name="Merican F."/>
            <person name="Najimudin N."/>
        </authorList>
    </citation>
    <scope>NUCLEOTIDE SEQUENCE</scope>
    <source>
        <strain evidence="1">USMAC16</strain>
    </source>
</reference>
<name>A0A9X4MA54_9CYAN</name>
<dbReference type="RefSeq" id="WP_009627943.1">
    <property type="nucleotide sequence ID" value="NZ_VBTY01000126.1"/>
</dbReference>
<sequence>MSKLLAQIADFQVMAQFLGVILKDGYRVKYLRVAIASQEYWVKLPKELSQNFDPHLSVGSWLEIIGTQKIDRKKGILKLEASSYSRAGAPKVLTNQTTVNASPNDSPKVVKSKVNKACILICQKSDCWQRGGKEVYQQLERELRDRGLENHVQIQKTGCQKQCKQAPNLVVMPNKERHSFVKPSQVNGLLNRYLDHN</sequence>